<dbReference type="Pfam" id="PF08031">
    <property type="entry name" value="BBE"/>
    <property type="match status" value="1"/>
</dbReference>
<organism evidence="7 8">
    <name type="scientific">Micromonospora viridifaciens</name>
    <dbReference type="NCBI Taxonomy" id="1881"/>
    <lineage>
        <taxon>Bacteria</taxon>
        <taxon>Bacillati</taxon>
        <taxon>Actinomycetota</taxon>
        <taxon>Actinomycetes</taxon>
        <taxon>Micromonosporales</taxon>
        <taxon>Micromonosporaceae</taxon>
        <taxon>Micromonospora</taxon>
    </lineage>
</organism>
<dbReference type="EMBL" id="LT607411">
    <property type="protein sequence ID" value="SCE97883.1"/>
    <property type="molecule type" value="Genomic_DNA"/>
</dbReference>
<sequence>MTSINASADVARATERLRPVFGDRLLLPTHDGFAPASRIWNCAVTHRPVAIVRCLDNDDVRAAVLTAREYGVPLSVRGGGHDWAGRALRDGGLVLDLSGMRQVAVDTGDTGAGTATVGGGAHIGDVSGAGQQHGLATPTGTVRAVGMAGLTLAGGYGPLCGRYGLAVDNLLCADVVLADGRLVTASPDGDAELFWALRGGGGNFGVVTSLMLRLHELPTVLSGMMLFPFAQAATVLTGYGEIVATTADEATIMAGFLPNPAGPPLVFLSPMWSGADLAEGERLIAGLERLGNPVMSQIAATPYHDALSMFDGAMREGNHYRLRTRWLSHLSEAAAEELTDAAAQIASPYSAISMHHFHGAAARVGQAETAFGLRTDHLLVEIIGAWAPEDAEAGHGDWADQTSQRLAPLALPGGYPNLLGADEPERVPPSYGPNYERLVSAKRRYDPDNIFASAVPTLAQSPSRTVSPSSFA</sequence>
<protein>
    <submittedName>
        <fullName evidence="7">FAD/FMN-containing dehydrogenase</fullName>
    </submittedName>
</protein>
<dbReference type="PROSITE" id="PS00862">
    <property type="entry name" value="OX2_COVAL_FAD"/>
    <property type="match status" value="1"/>
</dbReference>
<evidence type="ECO:0000313" key="7">
    <source>
        <dbReference type="EMBL" id="SCE97883.1"/>
    </source>
</evidence>
<dbReference type="SUPFAM" id="SSF56176">
    <property type="entry name" value="FAD-binding/transporter-associated domain-like"/>
    <property type="match status" value="1"/>
</dbReference>
<comment type="cofactor">
    <cofactor evidence="1">
        <name>FAD</name>
        <dbReference type="ChEBI" id="CHEBI:57692"/>
    </cofactor>
</comment>
<dbReference type="PANTHER" id="PTHR42973">
    <property type="entry name" value="BINDING OXIDOREDUCTASE, PUTATIVE (AFU_ORTHOLOGUE AFUA_1G17690)-RELATED"/>
    <property type="match status" value="1"/>
</dbReference>
<dbReference type="Proteomes" id="UP000198242">
    <property type="component" value="Chromosome I"/>
</dbReference>
<keyword evidence="3" id="KW-0285">Flavoprotein</keyword>
<feature type="domain" description="FAD-binding PCMH-type" evidence="6">
    <location>
        <begin position="44"/>
        <end position="217"/>
    </location>
</feature>
<reference evidence="8" key="1">
    <citation type="submission" date="2016-06" db="EMBL/GenBank/DDBJ databases">
        <authorList>
            <person name="Varghese N."/>
            <person name="Submissions Spin"/>
        </authorList>
    </citation>
    <scope>NUCLEOTIDE SEQUENCE [LARGE SCALE GENOMIC DNA]</scope>
    <source>
        <strain evidence="8">DSM 43909</strain>
    </source>
</reference>
<name>A0A1C4WP12_MICVI</name>
<evidence type="ECO:0000256" key="2">
    <source>
        <dbReference type="ARBA" id="ARBA00005466"/>
    </source>
</evidence>
<dbReference type="OrthoDB" id="9775082at2"/>
<evidence type="ECO:0000256" key="3">
    <source>
        <dbReference type="ARBA" id="ARBA00022630"/>
    </source>
</evidence>
<dbReference type="InterPro" id="IPR036318">
    <property type="entry name" value="FAD-bd_PCMH-like_sf"/>
</dbReference>
<keyword evidence="5" id="KW-0560">Oxidoreductase</keyword>
<evidence type="ECO:0000313" key="8">
    <source>
        <dbReference type="Proteomes" id="UP000198242"/>
    </source>
</evidence>
<comment type="similarity">
    <text evidence="2">Belongs to the oxygen-dependent FAD-linked oxidoreductase family.</text>
</comment>
<dbReference type="InterPro" id="IPR012951">
    <property type="entry name" value="BBE"/>
</dbReference>
<gene>
    <name evidence="7" type="ORF">GA0074695_2630</name>
</gene>
<keyword evidence="8" id="KW-1185">Reference proteome</keyword>
<dbReference type="InterPro" id="IPR016167">
    <property type="entry name" value="FAD-bd_PCMH_sub1"/>
</dbReference>
<dbReference type="Pfam" id="PF01565">
    <property type="entry name" value="FAD_binding_4"/>
    <property type="match status" value="1"/>
</dbReference>
<dbReference type="RefSeq" id="WP_089006491.1">
    <property type="nucleotide sequence ID" value="NZ_LT607411.1"/>
</dbReference>
<dbReference type="GO" id="GO:0071949">
    <property type="term" value="F:FAD binding"/>
    <property type="evidence" value="ECO:0007669"/>
    <property type="project" value="InterPro"/>
</dbReference>
<dbReference type="GO" id="GO:0016491">
    <property type="term" value="F:oxidoreductase activity"/>
    <property type="evidence" value="ECO:0007669"/>
    <property type="project" value="UniProtKB-KW"/>
</dbReference>
<evidence type="ECO:0000256" key="5">
    <source>
        <dbReference type="ARBA" id="ARBA00023002"/>
    </source>
</evidence>
<evidence type="ECO:0000259" key="6">
    <source>
        <dbReference type="PROSITE" id="PS51387"/>
    </source>
</evidence>
<dbReference type="PROSITE" id="PS51387">
    <property type="entry name" value="FAD_PCMH"/>
    <property type="match status" value="1"/>
</dbReference>
<accession>A0A1C4WP12</accession>
<keyword evidence="4" id="KW-0274">FAD</keyword>
<dbReference type="PANTHER" id="PTHR42973:SF39">
    <property type="entry name" value="FAD-BINDING PCMH-TYPE DOMAIN-CONTAINING PROTEIN"/>
    <property type="match status" value="1"/>
</dbReference>
<dbReference type="InterPro" id="IPR016169">
    <property type="entry name" value="FAD-bd_PCMH_sub2"/>
</dbReference>
<dbReference type="AlphaFoldDB" id="A0A1C4WP12"/>
<dbReference type="InterPro" id="IPR006093">
    <property type="entry name" value="Oxy_OxRdtase_FAD_BS"/>
</dbReference>
<evidence type="ECO:0000256" key="4">
    <source>
        <dbReference type="ARBA" id="ARBA00022827"/>
    </source>
</evidence>
<dbReference type="Gene3D" id="3.40.462.20">
    <property type="match status" value="1"/>
</dbReference>
<dbReference type="InterPro" id="IPR006094">
    <property type="entry name" value="Oxid_FAD_bind_N"/>
</dbReference>
<evidence type="ECO:0000256" key="1">
    <source>
        <dbReference type="ARBA" id="ARBA00001974"/>
    </source>
</evidence>
<dbReference type="InterPro" id="IPR050416">
    <property type="entry name" value="FAD-linked_Oxidoreductase"/>
</dbReference>
<dbReference type="InterPro" id="IPR016166">
    <property type="entry name" value="FAD-bd_PCMH"/>
</dbReference>
<proteinExistence type="inferred from homology"/>
<dbReference type="Gene3D" id="3.30.465.10">
    <property type="match status" value="1"/>
</dbReference>
<dbReference type="Gene3D" id="3.30.43.10">
    <property type="entry name" value="Uridine Diphospho-n-acetylenolpyruvylglucosamine Reductase, domain 2"/>
    <property type="match status" value="1"/>
</dbReference>